<organism evidence="2 3">
    <name type="scientific">Lentzea jiangxiensis</name>
    <dbReference type="NCBI Taxonomy" id="641025"/>
    <lineage>
        <taxon>Bacteria</taxon>
        <taxon>Bacillati</taxon>
        <taxon>Actinomycetota</taxon>
        <taxon>Actinomycetes</taxon>
        <taxon>Pseudonocardiales</taxon>
        <taxon>Pseudonocardiaceae</taxon>
        <taxon>Lentzea</taxon>
    </lineage>
</organism>
<protein>
    <submittedName>
        <fullName evidence="2">Uncharacterized protein</fullName>
    </submittedName>
</protein>
<dbReference type="EMBL" id="FNIX01000031">
    <property type="protein sequence ID" value="SDP97431.1"/>
    <property type="molecule type" value="Genomic_DNA"/>
</dbReference>
<gene>
    <name evidence="2" type="ORF">SAMN05421507_13113</name>
</gene>
<evidence type="ECO:0000256" key="1">
    <source>
        <dbReference type="SAM" id="MobiDB-lite"/>
    </source>
</evidence>
<dbReference type="AlphaFoldDB" id="A0A1H0X3C0"/>
<feature type="compositionally biased region" description="Low complexity" evidence="1">
    <location>
        <begin position="86"/>
        <end position="102"/>
    </location>
</feature>
<reference evidence="3" key="1">
    <citation type="submission" date="2016-10" db="EMBL/GenBank/DDBJ databases">
        <authorList>
            <person name="Varghese N."/>
            <person name="Submissions S."/>
        </authorList>
    </citation>
    <scope>NUCLEOTIDE SEQUENCE [LARGE SCALE GENOMIC DNA]</scope>
    <source>
        <strain evidence="3">CGMCC 4.6609</strain>
    </source>
</reference>
<keyword evidence="3" id="KW-1185">Reference proteome</keyword>
<name>A0A1H0X3C0_9PSEU</name>
<dbReference type="Proteomes" id="UP000199691">
    <property type="component" value="Unassembled WGS sequence"/>
</dbReference>
<evidence type="ECO:0000313" key="2">
    <source>
        <dbReference type="EMBL" id="SDP97431.1"/>
    </source>
</evidence>
<proteinExistence type="predicted"/>
<accession>A0A1H0X3C0</accession>
<feature type="region of interest" description="Disordered" evidence="1">
    <location>
        <begin position="55"/>
        <end position="147"/>
    </location>
</feature>
<sequence>MPSSSCEQERGKRKTFTAGCVSPSTCRHSRLTQIEVSGTKSVAVRHLALHHAARHQRLGIQATGGEPGHGLPRTRGRAARPDARSRTTPGAPARPARSTTPAEQPFRCRHALLAQRRQRFGKATPRPRDPPGRQPQPRDTTRHLRNTRFSHRLHKNQRERKHRITQFRQLPRKKGGRTDRQPHYDLAWYTFRRNGFNAKSAAFSMRAKLPAEGRTPDLTLCQCDSQYVVVLSSDRLPHRAAILGRRLQHEPDGALYGV</sequence>
<evidence type="ECO:0000313" key="3">
    <source>
        <dbReference type="Proteomes" id="UP000199691"/>
    </source>
</evidence>